<dbReference type="InterPro" id="IPR048716">
    <property type="entry name" value="Phosphatase-like_N"/>
</dbReference>
<evidence type="ECO:0000313" key="3">
    <source>
        <dbReference type="EMBL" id="GEL48162.1"/>
    </source>
</evidence>
<organism evidence="3 4">
    <name type="scientific">Cellulomonas hominis</name>
    <dbReference type="NCBI Taxonomy" id="156981"/>
    <lineage>
        <taxon>Bacteria</taxon>
        <taxon>Bacillati</taxon>
        <taxon>Actinomycetota</taxon>
        <taxon>Actinomycetes</taxon>
        <taxon>Micrococcales</taxon>
        <taxon>Cellulomonadaceae</taxon>
        <taxon>Cellulomonas</taxon>
    </lineage>
</organism>
<evidence type="ECO:0000256" key="1">
    <source>
        <dbReference type="ARBA" id="ARBA00022849"/>
    </source>
</evidence>
<name>A0A511FG54_9CELL</name>
<dbReference type="Proteomes" id="UP000321723">
    <property type="component" value="Unassembled WGS sequence"/>
</dbReference>
<dbReference type="InterPro" id="IPR023485">
    <property type="entry name" value="Ptyr_pPase"/>
</dbReference>
<protein>
    <recommendedName>
        <fullName evidence="2">Phosphotyrosine protein phosphatase I domain-containing protein</fullName>
    </recommendedName>
</protein>
<keyword evidence="1" id="KW-0059">Arsenical resistance</keyword>
<dbReference type="InterPro" id="IPR036390">
    <property type="entry name" value="WH_DNA-bd_sf"/>
</dbReference>
<dbReference type="PANTHER" id="PTHR43428">
    <property type="entry name" value="ARSENATE REDUCTASE"/>
    <property type="match status" value="1"/>
</dbReference>
<keyword evidence="4" id="KW-1185">Reference proteome</keyword>
<dbReference type="SUPFAM" id="SSF52788">
    <property type="entry name" value="Phosphotyrosine protein phosphatases I"/>
    <property type="match status" value="1"/>
</dbReference>
<dbReference type="NCBIfam" id="NF046112">
    <property type="entry name" value="MSMEG_6209_Nter"/>
    <property type="match status" value="1"/>
</dbReference>
<dbReference type="SUPFAM" id="SSF46785">
    <property type="entry name" value="Winged helix' DNA-binding domain"/>
    <property type="match status" value="1"/>
</dbReference>
<evidence type="ECO:0000259" key="2">
    <source>
        <dbReference type="SMART" id="SM00226"/>
    </source>
</evidence>
<sequence length="293" mass="32098">MVLVVTDIQHSRQLAVMADPARIQLLALILSDPAWDVTVQRLAGPGMDPESIREHLAAMSDVQLLDRHTAPDGAEIYSPSHDALVRFGALVLDLDATVTERPRSEHERLLSRVVETLAEDFRGVFGAETVERYVFDSYDLLAARAKVRTYLPVLTARFAADRLGALSRAEGRTVRDGTDVLFVCVHNAGRSQIAAAVLRHLAPERVQVRTAGSGPAARINPQVARLLDRRGIGVVAEFPKPLTDEVVRASDYVITMGCGDACPLYPGRRYLDWDVKDPTGQTDAVVESIIDDI</sequence>
<dbReference type="SMART" id="SM00226">
    <property type="entry name" value="LMWPc"/>
    <property type="match status" value="1"/>
</dbReference>
<comment type="caution">
    <text evidence="3">The sequence shown here is derived from an EMBL/GenBank/DDBJ whole genome shotgun (WGS) entry which is preliminary data.</text>
</comment>
<dbReference type="AlphaFoldDB" id="A0A511FG54"/>
<feature type="domain" description="Phosphotyrosine protein phosphatase I" evidence="2">
    <location>
        <begin position="178"/>
        <end position="293"/>
    </location>
</feature>
<dbReference type="Gene3D" id="3.40.50.2300">
    <property type="match status" value="1"/>
</dbReference>
<dbReference type="Pfam" id="PF01451">
    <property type="entry name" value="LMWPc"/>
    <property type="match status" value="1"/>
</dbReference>
<gene>
    <name evidence="3" type="ORF">CHO01_32780</name>
</gene>
<dbReference type="GO" id="GO:0046685">
    <property type="term" value="P:response to arsenic-containing substance"/>
    <property type="evidence" value="ECO:0007669"/>
    <property type="project" value="UniProtKB-KW"/>
</dbReference>
<reference evidence="3 4" key="1">
    <citation type="submission" date="2019-07" db="EMBL/GenBank/DDBJ databases">
        <title>Whole genome shotgun sequence of Cellulomonas hominis NBRC 16055.</title>
        <authorList>
            <person name="Hosoyama A."/>
            <person name="Uohara A."/>
            <person name="Ohji S."/>
            <person name="Ichikawa N."/>
        </authorList>
    </citation>
    <scope>NUCLEOTIDE SEQUENCE [LARGE SCALE GENOMIC DNA]</scope>
    <source>
        <strain evidence="3 4">NBRC 16055</strain>
    </source>
</reference>
<evidence type="ECO:0000313" key="4">
    <source>
        <dbReference type="Proteomes" id="UP000321723"/>
    </source>
</evidence>
<dbReference type="Gene3D" id="1.10.8.1060">
    <property type="entry name" value="Corynebacterium glutamicum thioredoxin-dependent arsenate reductase, N-terminal domain"/>
    <property type="match status" value="1"/>
</dbReference>
<dbReference type="Pfam" id="PF21234">
    <property type="entry name" value="Phosphatase-like_N"/>
    <property type="match status" value="1"/>
</dbReference>
<dbReference type="InterPro" id="IPR036196">
    <property type="entry name" value="Ptyr_pPase_sf"/>
</dbReference>
<dbReference type="EMBL" id="BJVQ01000064">
    <property type="protein sequence ID" value="GEL48162.1"/>
    <property type="molecule type" value="Genomic_DNA"/>
</dbReference>
<dbReference type="PANTHER" id="PTHR43428:SF1">
    <property type="entry name" value="ARSENATE REDUCTASE"/>
    <property type="match status" value="1"/>
</dbReference>
<accession>A0A511FG54</accession>
<proteinExistence type="predicted"/>